<dbReference type="PANTHER" id="PTHR45947:SF3">
    <property type="entry name" value="SULFOQUINOVOSYL TRANSFERASE SQD2"/>
    <property type="match status" value="1"/>
</dbReference>
<gene>
    <name evidence="2" type="primary">mgtA_1</name>
    <name evidence="2" type="ORF">PS655_01828</name>
</gene>
<sequence length="414" mass="46179">MDAVTNPSSERHKHDMASADTEVMTTALHITLISETFPPEINGVANTLGRLCDGLRARGHQVELVRPRQAGDPQHSEDDALLLCRGWPLPGYPGLQWGQSSMHKLLRRWKRQRPDVLYIATEGPLGLSALRAARRLGISVVSGFHTNFQQYTSQYGLGLLTRMLTHYLRWFHNRSAMTLVPSVSQRLELERRHFERLALLSRGVDSQLFHPSKRLNALREQWGLSERDVAVIHVGRLAPEKNLGLLKRSFATLRETYPQRNLKLIVVGDGPQRLALEKELPEAIFCGAQRGEALAAHYASGDVFLFPSLTETFGNVVLEALASGLGVVAYDQAAAAQHIRHGYNGVLAMPGDEQAFCEAAAWLLEEDERLRCVRLNARQHASRQGWPAVIEQFEKHLRGACVGELVVPNAQTLP</sequence>
<dbReference type="InterPro" id="IPR050194">
    <property type="entry name" value="Glycosyltransferase_grp1"/>
</dbReference>
<protein>
    <submittedName>
        <fullName evidence="2">GDP-mannose-dependent alpha-mannosyltransferase</fullName>
        <ecNumber evidence="2">2.4.1.-</ecNumber>
    </submittedName>
</protein>
<dbReference type="AlphaFoldDB" id="A0A5E6S2F5"/>
<dbReference type="Pfam" id="PF13439">
    <property type="entry name" value="Glyco_transf_4"/>
    <property type="match status" value="1"/>
</dbReference>
<dbReference type="Pfam" id="PF13692">
    <property type="entry name" value="Glyco_trans_1_4"/>
    <property type="match status" value="1"/>
</dbReference>
<keyword evidence="2" id="KW-0328">Glycosyltransferase</keyword>
<dbReference type="EC" id="2.4.1.-" evidence="2"/>
<keyword evidence="2" id="KW-0808">Transferase</keyword>
<dbReference type="InterPro" id="IPR028098">
    <property type="entry name" value="Glyco_trans_4-like_N"/>
</dbReference>
<dbReference type="Proteomes" id="UP000327167">
    <property type="component" value="Unassembled WGS sequence"/>
</dbReference>
<dbReference type="SUPFAM" id="SSF53756">
    <property type="entry name" value="UDP-Glycosyltransferase/glycogen phosphorylase"/>
    <property type="match status" value="1"/>
</dbReference>
<dbReference type="CDD" id="cd03814">
    <property type="entry name" value="GT4-like"/>
    <property type="match status" value="1"/>
</dbReference>
<proteinExistence type="predicted"/>
<feature type="domain" description="Glycosyltransferase subfamily 4-like N-terminal" evidence="1">
    <location>
        <begin position="41"/>
        <end position="207"/>
    </location>
</feature>
<dbReference type="PANTHER" id="PTHR45947">
    <property type="entry name" value="SULFOQUINOVOSYL TRANSFERASE SQD2"/>
    <property type="match status" value="1"/>
</dbReference>
<dbReference type="GO" id="GO:0016757">
    <property type="term" value="F:glycosyltransferase activity"/>
    <property type="evidence" value="ECO:0007669"/>
    <property type="project" value="UniProtKB-KW"/>
</dbReference>
<evidence type="ECO:0000259" key="1">
    <source>
        <dbReference type="Pfam" id="PF13439"/>
    </source>
</evidence>
<reference evidence="2 3" key="1">
    <citation type="submission" date="2019-09" db="EMBL/GenBank/DDBJ databases">
        <authorList>
            <person name="Chandra G."/>
            <person name="Truman W A."/>
        </authorList>
    </citation>
    <scope>NUCLEOTIDE SEQUENCE [LARGE SCALE GENOMIC DNA]</scope>
    <source>
        <strain evidence="2">PS655</strain>
    </source>
</reference>
<accession>A0A5E6S2F5</accession>
<evidence type="ECO:0000313" key="3">
    <source>
        <dbReference type="Proteomes" id="UP000327167"/>
    </source>
</evidence>
<dbReference type="EMBL" id="CABVHJ010000005">
    <property type="protein sequence ID" value="VVM71415.1"/>
    <property type="molecule type" value="Genomic_DNA"/>
</dbReference>
<dbReference type="Gene3D" id="3.40.50.2000">
    <property type="entry name" value="Glycogen Phosphorylase B"/>
    <property type="match status" value="2"/>
</dbReference>
<organism evidence="2 3">
    <name type="scientific">Pseudomonas fluorescens</name>
    <dbReference type="NCBI Taxonomy" id="294"/>
    <lineage>
        <taxon>Bacteria</taxon>
        <taxon>Pseudomonadati</taxon>
        <taxon>Pseudomonadota</taxon>
        <taxon>Gammaproteobacteria</taxon>
        <taxon>Pseudomonadales</taxon>
        <taxon>Pseudomonadaceae</taxon>
        <taxon>Pseudomonas</taxon>
    </lineage>
</organism>
<name>A0A5E6S2F5_PSEFL</name>
<evidence type="ECO:0000313" key="2">
    <source>
        <dbReference type="EMBL" id="VVM71415.1"/>
    </source>
</evidence>